<comment type="caution">
    <text evidence="6">The sequence shown here is derived from an EMBL/GenBank/DDBJ whole genome shotgun (WGS) entry which is preliminary data.</text>
</comment>
<sequence>MKALGIDIGTTTISAVVMNMDTQKVEKSYTVSNNSFLATSHVWEKVQDPAVMITKAKKLVDSILEEYPEIARIGLTGQMHGIVYIDENGRAISPLYTWQDRRCDEKCFEGKSICQVIAEETGRMVPTGYGLATHIFNLKMGIVPKEAEQICTIMDYFGMVLTGEKRPLLHSSNAASLGFYDTEDGCFAKADLECLGVDTRILPTVTEEFTVMGEYRGCLVSVAIGDNQASFLGSVHDMENSVLVNIGTGGQISVLSDHCFTTENIEARPLMKGRYLLAGSSLCGGRAYSTLEKFFQTYAEAAGVGYIDHYAVMEKLLETREEAEKLIVDTRFSGTRSDPDQRGSIEAISTENFTPAALIYGVLDGMVQELYEMYQIIVSETDQKKSKVIASGNGIRKNLWLQKIVNEKFCMQVQLAEYEEEAAVGAVRSAELAEIP</sequence>
<dbReference type="Gene3D" id="3.30.420.40">
    <property type="match status" value="2"/>
</dbReference>
<dbReference type="InterPro" id="IPR018484">
    <property type="entry name" value="FGGY_N"/>
</dbReference>
<evidence type="ECO:0000256" key="2">
    <source>
        <dbReference type="ARBA" id="ARBA00022679"/>
    </source>
</evidence>
<dbReference type="Proteomes" id="UP000657421">
    <property type="component" value="Unassembled WGS sequence"/>
</dbReference>
<dbReference type="InterPro" id="IPR018485">
    <property type="entry name" value="FGGY_C"/>
</dbReference>
<organism evidence="6 7">
    <name type="scientific">Jingyaoa shaoxingensis</name>
    <dbReference type="NCBI Taxonomy" id="2763671"/>
    <lineage>
        <taxon>Bacteria</taxon>
        <taxon>Bacillati</taxon>
        <taxon>Bacillota</taxon>
        <taxon>Clostridia</taxon>
        <taxon>Lachnospirales</taxon>
        <taxon>Lachnospiraceae</taxon>
        <taxon>Jingyaoa</taxon>
    </lineage>
</organism>
<accession>A0ABR7N787</accession>
<dbReference type="RefSeq" id="WP_249306534.1">
    <property type="nucleotide sequence ID" value="NZ_JACRSZ010000001.1"/>
</dbReference>
<dbReference type="Pfam" id="PF02782">
    <property type="entry name" value="FGGY_C"/>
    <property type="match status" value="1"/>
</dbReference>
<comment type="similarity">
    <text evidence="1">Belongs to the FGGY kinase family.</text>
</comment>
<feature type="domain" description="Carbohydrate kinase FGGY N-terminal" evidence="4">
    <location>
        <begin position="3"/>
        <end position="218"/>
    </location>
</feature>
<dbReference type="PIRSF" id="PIRSF000538">
    <property type="entry name" value="GlpK"/>
    <property type="match status" value="1"/>
</dbReference>
<dbReference type="CDD" id="cd07777">
    <property type="entry name" value="ASKHA_NBD_FGGY_SHK"/>
    <property type="match status" value="1"/>
</dbReference>
<reference evidence="6 7" key="1">
    <citation type="submission" date="2020-08" db="EMBL/GenBank/DDBJ databases">
        <title>Genome public.</title>
        <authorList>
            <person name="Liu C."/>
            <person name="Sun Q."/>
        </authorList>
    </citation>
    <scope>NUCLEOTIDE SEQUENCE [LARGE SCALE GENOMIC DNA]</scope>
    <source>
        <strain evidence="6 7">NSJ-46</strain>
    </source>
</reference>
<dbReference type="InterPro" id="IPR043129">
    <property type="entry name" value="ATPase_NBD"/>
</dbReference>
<evidence type="ECO:0000259" key="4">
    <source>
        <dbReference type="Pfam" id="PF00370"/>
    </source>
</evidence>
<dbReference type="PANTHER" id="PTHR10196:SF67">
    <property type="entry name" value="SEDOHEPTULOKINASE"/>
    <property type="match status" value="1"/>
</dbReference>
<dbReference type="SUPFAM" id="SSF53067">
    <property type="entry name" value="Actin-like ATPase domain"/>
    <property type="match status" value="2"/>
</dbReference>
<evidence type="ECO:0000256" key="3">
    <source>
        <dbReference type="ARBA" id="ARBA00022777"/>
    </source>
</evidence>
<evidence type="ECO:0000259" key="5">
    <source>
        <dbReference type="Pfam" id="PF02782"/>
    </source>
</evidence>
<keyword evidence="2" id="KW-0808">Transferase</keyword>
<protein>
    <recommendedName>
        <fullName evidence="8">Glycerol kinase</fullName>
    </recommendedName>
</protein>
<proteinExistence type="inferred from homology"/>
<feature type="domain" description="Carbohydrate kinase FGGY C-terminal" evidence="5">
    <location>
        <begin position="248"/>
        <end position="430"/>
    </location>
</feature>
<gene>
    <name evidence="6" type="ORF">H8716_00745</name>
</gene>
<name>A0ABR7N787_9FIRM</name>
<dbReference type="PANTHER" id="PTHR10196">
    <property type="entry name" value="SUGAR KINASE"/>
    <property type="match status" value="1"/>
</dbReference>
<evidence type="ECO:0008006" key="8">
    <source>
        <dbReference type="Google" id="ProtNLM"/>
    </source>
</evidence>
<dbReference type="Pfam" id="PF00370">
    <property type="entry name" value="FGGY_N"/>
    <property type="match status" value="1"/>
</dbReference>
<keyword evidence="7" id="KW-1185">Reference proteome</keyword>
<dbReference type="InterPro" id="IPR000577">
    <property type="entry name" value="Carb_kinase_FGGY"/>
</dbReference>
<keyword evidence="3" id="KW-0418">Kinase</keyword>
<evidence type="ECO:0000256" key="1">
    <source>
        <dbReference type="ARBA" id="ARBA00009156"/>
    </source>
</evidence>
<evidence type="ECO:0000313" key="7">
    <source>
        <dbReference type="Proteomes" id="UP000657421"/>
    </source>
</evidence>
<evidence type="ECO:0000313" key="6">
    <source>
        <dbReference type="EMBL" id="MBC8571618.1"/>
    </source>
</evidence>
<dbReference type="EMBL" id="JACRSZ010000001">
    <property type="protein sequence ID" value="MBC8571618.1"/>
    <property type="molecule type" value="Genomic_DNA"/>
</dbReference>